<gene>
    <name evidence="9" type="primary">ZNF28</name>
    <name evidence="9" type="ORF">EVAR_89322_1</name>
</gene>
<dbReference type="SMART" id="SM00355">
    <property type="entry name" value="ZnF_C2H2"/>
    <property type="match status" value="6"/>
</dbReference>
<feature type="domain" description="C2H2-type" evidence="8">
    <location>
        <begin position="171"/>
        <end position="199"/>
    </location>
</feature>
<dbReference type="Proteomes" id="UP000299102">
    <property type="component" value="Unassembled WGS sequence"/>
</dbReference>
<evidence type="ECO:0000313" key="10">
    <source>
        <dbReference type="Proteomes" id="UP000299102"/>
    </source>
</evidence>
<dbReference type="GO" id="GO:0008270">
    <property type="term" value="F:zinc ion binding"/>
    <property type="evidence" value="ECO:0007669"/>
    <property type="project" value="UniProtKB-KW"/>
</dbReference>
<evidence type="ECO:0000256" key="7">
    <source>
        <dbReference type="PROSITE-ProRule" id="PRU00042"/>
    </source>
</evidence>
<keyword evidence="5" id="KW-0862">Zinc</keyword>
<sequence length="261" mass="29691">MHVAEETVELSASDCTPDPFDDKLMCCLHCLALLDRALVSAHMATVHGMRAVRVKCYKCQQVFARREEMIEHRAICQRPTKRFKRKSVQQLLKELDRRQAEGGLLGADGEPVVACPVCMLQLPSEYLRAHLVGVHAGANAAECGLCGRHFKSRLTLREHMKLVHLAVDCSEKCDLCDQYFKSKKYLSNHKRNVHPKGDKIFKCEVCGKVFKSRLCLHQHGKYVHPPQSAAVGCPHCPKVFKSKINLHQHLKITHEGRRRRK</sequence>
<feature type="domain" description="C2H2-type" evidence="8">
    <location>
        <begin position="201"/>
        <end position="229"/>
    </location>
</feature>
<name>A0A4C1Z2C2_EUMVA</name>
<dbReference type="AlphaFoldDB" id="A0A4C1Z2C2"/>
<keyword evidence="10" id="KW-1185">Reference proteome</keyword>
<evidence type="ECO:0000256" key="5">
    <source>
        <dbReference type="ARBA" id="ARBA00022833"/>
    </source>
</evidence>
<evidence type="ECO:0000256" key="3">
    <source>
        <dbReference type="ARBA" id="ARBA00022737"/>
    </source>
</evidence>
<dbReference type="EMBL" id="BGZK01001479">
    <property type="protein sequence ID" value="GBP80745.1"/>
    <property type="molecule type" value="Genomic_DNA"/>
</dbReference>
<evidence type="ECO:0000256" key="2">
    <source>
        <dbReference type="ARBA" id="ARBA00022723"/>
    </source>
</evidence>
<reference evidence="9 10" key="1">
    <citation type="journal article" date="2019" name="Commun. Biol.">
        <title>The bagworm genome reveals a unique fibroin gene that provides high tensile strength.</title>
        <authorList>
            <person name="Kono N."/>
            <person name="Nakamura H."/>
            <person name="Ohtoshi R."/>
            <person name="Tomita M."/>
            <person name="Numata K."/>
            <person name="Arakawa K."/>
        </authorList>
    </citation>
    <scope>NUCLEOTIDE SEQUENCE [LARGE SCALE GENOMIC DNA]</scope>
</reference>
<dbReference type="PANTHER" id="PTHR24406">
    <property type="entry name" value="TRANSCRIPTIONAL REPRESSOR CTCFL-RELATED"/>
    <property type="match status" value="1"/>
</dbReference>
<evidence type="ECO:0000256" key="1">
    <source>
        <dbReference type="ARBA" id="ARBA00004123"/>
    </source>
</evidence>
<accession>A0A4C1Z2C2</accession>
<organism evidence="9 10">
    <name type="scientific">Eumeta variegata</name>
    <name type="common">Bagworm moth</name>
    <name type="synonym">Eumeta japonica</name>
    <dbReference type="NCBI Taxonomy" id="151549"/>
    <lineage>
        <taxon>Eukaryota</taxon>
        <taxon>Metazoa</taxon>
        <taxon>Ecdysozoa</taxon>
        <taxon>Arthropoda</taxon>
        <taxon>Hexapoda</taxon>
        <taxon>Insecta</taxon>
        <taxon>Pterygota</taxon>
        <taxon>Neoptera</taxon>
        <taxon>Endopterygota</taxon>
        <taxon>Lepidoptera</taxon>
        <taxon>Glossata</taxon>
        <taxon>Ditrysia</taxon>
        <taxon>Tineoidea</taxon>
        <taxon>Psychidae</taxon>
        <taxon>Oiketicinae</taxon>
        <taxon>Eumeta</taxon>
    </lineage>
</organism>
<dbReference type="Gene3D" id="3.30.160.60">
    <property type="entry name" value="Classic Zinc Finger"/>
    <property type="match status" value="3"/>
</dbReference>
<dbReference type="SUPFAM" id="SSF57667">
    <property type="entry name" value="beta-beta-alpha zinc fingers"/>
    <property type="match status" value="3"/>
</dbReference>
<dbReference type="STRING" id="151549.A0A4C1Z2C2"/>
<dbReference type="InterPro" id="IPR050888">
    <property type="entry name" value="ZnF_C2H2-type_TF"/>
</dbReference>
<proteinExistence type="predicted"/>
<dbReference type="PROSITE" id="PS00028">
    <property type="entry name" value="ZINC_FINGER_C2H2_1"/>
    <property type="match status" value="4"/>
</dbReference>
<keyword evidence="2" id="KW-0479">Metal-binding</keyword>
<feature type="domain" description="C2H2-type" evidence="8">
    <location>
        <begin position="231"/>
        <end position="259"/>
    </location>
</feature>
<dbReference type="GO" id="GO:0005634">
    <property type="term" value="C:nucleus"/>
    <property type="evidence" value="ECO:0007669"/>
    <property type="project" value="UniProtKB-SubCell"/>
</dbReference>
<evidence type="ECO:0000256" key="6">
    <source>
        <dbReference type="ARBA" id="ARBA00023242"/>
    </source>
</evidence>
<keyword evidence="6" id="KW-0539">Nucleus</keyword>
<dbReference type="InterPro" id="IPR036236">
    <property type="entry name" value="Znf_C2H2_sf"/>
</dbReference>
<evidence type="ECO:0000256" key="4">
    <source>
        <dbReference type="ARBA" id="ARBA00022771"/>
    </source>
</evidence>
<dbReference type="OrthoDB" id="428658at2759"/>
<protein>
    <submittedName>
        <fullName evidence="9">Zinc finger protein 28</fullName>
    </submittedName>
</protein>
<comment type="caution">
    <text evidence="9">The sequence shown here is derived from an EMBL/GenBank/DDBJ whole genome shotgun (WGS) entry which is preliminary data.</text>
</comment>
<dbReference type="Pfam" id="PF00096">
    <property type="entry name" value="zf-C2H2"/>
    <property type="match status" value="3"/>
</dbReference>
<comment type="subcellular location">
    <subcellularLocation>
        <location evidence="1">Nucleus</location>
    </subcellularLocation>
</comment>
<evidence type="ECO:0000313" key="9">
    <source>
        <dbReference type="EMBL" id="GBP80745.1"/>
    </source>
</evidence>
<keyword evidence="4 7" id="KW-0863">Zinc-finger</keyword>
<dbReference type="InterPro" id="IPR013087">
    <property type="entry name" value="Znf_C2H2_type"/>
</dbReference>
<dbReference type="PROSITE" id="PS50157">
    <property type="entry name" value="ZINC_FINGER_C2H2_2"/>
    <property type="match status" value="4"/>
</dbReference>
<keyword evidence="3" id="KW-0677">Repeat</keyword>
<evidence type="ECO:0000259" key="8">
    <source>
        <dbReference type="PROSITE" id="PS50157"/>
    </source>
</evidence>
<feature type="domain" description="C2H2-type" evidence="8">
    <location>
        <begin position="141"/>
        <end position="164"/>
    </location>
</feature>